<gene>
    <name evidence="1" type="ORF">J2W83_002972</name>
</gene>
<keyword evidence="2" id="KW-1185">Reference proteome</keyword>
<accession>A0ACC6K4H3</accession>
<organism evidence="1 2">
    <name type="scientific">Pseudomonas hunanensis</name>
    <dbReference type="NCBI Taxonomy" id="1247546"/>
    <lineage>
        <taxon>Bacteria</taxon>
        <taxon>Pseudomonadati</taxon>
        <taxon>Pseudomonadota</taxon>
        <taxon>Gammaproteobacteria</taxon>
        <taxon>Pseudomonadales</taxon>
        <taxon>Pseudomonadaceae</taxon>
        <taxon>Pseudomonas</taxon>
    </lineage>
</organism>
<sequence>MASAPDVWWPSTVIGAGAGFAVASIPGALLGALLGQAMDRRMRLRGWEDLRERLGGRPALRDEELLFVLLGRLAKSDGRVGEGHIQQARHEMARLGMAEPARLRAIAAFNRGKTGKQRLGPYLRRIKDQPHAAEGTLRACWRMVWADGKAGRHERDLVLDWGQALGLSRRQAQALSLEYEPRKATVEGSAMTYAAALRVLGVEADTEPDKLKQAYRRLLSRHHPDKLVGSGASEARVREATDKTRELHQAYALIRKRRGV</sequence>
<protein>
    <submittedName>
        <fullName evidence="1">DnaJ like chaperone protein</fullName>
    </submittedName>
</protein>
<name>A0ACC6K4H3_9PSED</name>
<evidence type="ECO:0000313" key="2">
    <source>
        <dbReference type="Proteomes" id="UP001259587"/>
    </source>
</evidence>
<proteinExistence type="predicted"/>
<dbReference type="Proteomes" id="UP001259587">
    <property type="component" value="Unassembled WGS sequence"/>
</dbReference>
<comment type="caution">
    <text evidence="1">The sequence shown here is derived from an EMBL/GenBank/DDBJ whole genome shotgun (WGS) entry which is preliminary data.</text>
</comment>
<evidence type="ECO:0000313" key="1">
    <source>
        <dbReference type="EMBL" id="MDR6713364.1"/>
    </source>
</evidence>
<reference evidence="1" key="1">
    <citation type="submission" date="2023-07" db="EMBL/GenBank/DDBJ databases">
        <title>Sorghum-associated microbial communities from plants grown in Nebraska, USA.</title>
        <authorList>
            <person name="Schachtman D."/>
        </authorList>
    </citation>
    <scope>NUCLEOTIDE SEQUENCE</scope>
    <source>
        <strain evidence="1">BE56</strain>
    </source>
</reference>
<dbReference type="EMBL" id="JAVDTH010000016">
    <property type="protein sequence ID" value="MDR6713364.1"/>
    <property type="molecule type" value="Genomic_DNA"/>
</dbReference>